<reference evidence="2" key="1">
    <citation type="journal article" date="2014" name="Int. J. Syst. Evol. Microbiol.">
        <title>Complete genome of a new Firmicutes species belonging to the dominant human colonic microbiota ('Ruminococcus bicirculans') reveals two chromosomes and a selective capacity to utilize plant glucans.</title>
        <authorList>
            <consortium name="NISC Comparative Sequencing Program"/>
            <person name="Wegmann U."/>
            <person name="Louis P."/>
            <person name="Goesmann A."/>
            <person name="Henrissat B."/>
            <person name="Duncan S.H."/>
            <person name="Flint H.J."/>
        </authorList>
    </citation>
    <scope>NUCLEOTIDE SEQUENCE</scope>
    <source>
        <strain evidence="2">CGMCC 4.5581</strain>
    </source>
</reference>
<dbReference type="Proteomes" id="UP000552836">
    <property type="component" value="Unassembled WGS sequence"/>
</dbReference>
<reference evidence="3 4" key="3">
    <citation type="submission" date="2020-02" db="EMBL/GenBank/DDBJ databases">
        <title>Sequencing the genomes of 1000 actinobacteria strains.</title>
        <authorList>
            <person name="Klenk H.-P."/>
        </authorList>
    </citation>
    <scope>NUCLEOTIDE SEQUENCE [LARGE SCALE GENOMIC DNA]</scope>
    <source>
        <strain evidence="3 4">DSM 45201</strain>
    </source>
</reference>
<dbReference type="PROSITE" id="PS50206">
    <property type="entry name" value="RHODANESE_3"/>
    <property type="match status" value="1"/>
</dbReference>
<accession>A0A846LN56</accession>
<organism evidence="3 4">
    <name type="scientific">Modestobacter marinus</name>
    <dbReference type="NCBI Taxonomy" id="477641"/>
    <lineage>
        <taxon>Bacteria</taxon>
        <taxon>Bacillati</taxon>
        <taxon>Actinomycetota</taxon>
        <taxon>Actinomycetes</taxon>
        <taxon>Geodermatophilales</taxon>
        <taxon>Geodermatophilaceae</taxon>
        <taxon>Modestobacter</taxon>
    </lineage>
</organism>
<dbReference type="Gene3D" id="6.10.140.1340">
    <property type="match status" value="1"/>
</dbReference>
<dbReference type="PANTHER" id="PTHR43031">
    <property type="entry name" value="FAD-DEPENDENT OXIDOREDUCTASE"/>
    <property type="match status" value="1"/>
</dbReference>
<dbReference type="SUPFAM" id="SSF52821">
    <property type="entry name" value="Rhodanese/Cell cycle control phosphatase"/>
    <property type="match status" value="1"/>
</dbReference>
<protein>
    <submittedName>
        <fullName evidence="2 3">Sulfurtransferase</fullName>
    </submittedName>
</protein>
<evidence type="ECO:0000313" key="3">
    <source>
        <dbReference type="EMBL" id="NIH66788.1"/>
    </source>
</evidence>
<dbReference type="RefSeq" id="WP_208382776.1">
    <property type="nucleotide sequence ID" value="NZ_BAABJU010000001.1"/>
</dbReference>
<name>A0A846LN56_9ACTN</name>
<reference evidence="5" key="2">
    <citation type="journal article" date="2019" name="Int. J. Syst. Evol. Microbiol.">
        <title>The Global Catalogue of Microorganisms (GCM) 10K type strain sequencing project: providing services to taxonomists for standard genome sequencing and annotation.</title>
        <authorList>
            <consortium name="The Broad Institute Genomics Platform"/>
            <consortium name="The Broad Institute Genome Sequencing Center for Infectious Disease"/>
            <person name="Wu L."/>
            <person name="Ma J."/>
        </authorList>
    </citation>
    <scope>NUCLEOTIDE SEQUENCE [LARGE SCALE GENOMIC DNA]</scope>
    <source>
        <strain evidence="5">CGMCC 4.5581</strain>
    </source>
</reference>
<feature type="domain" description="Rhodanese" evidence="1">
    <location>
        <begin position="20"/>
        <end position="110"/>
    </location>
</feature>
<sequence>MNSRTTDLVTPTELTARSTDATAPTLIDVRTPAEYETAHIAGSINIPLPLVQAHAEQLAGDLDGPVVLVCQAGGRARTAHAALTAAGAQQLTVLDGGIAAHTAAGQPVRRGRPRWALERQVRLVAGSLVAGSVLTSLRFPRARFLAGGVGAGLATAALTDTCAMGAALAKLPYNRGGRPVTVDDAREALRS</sequence>
<dbReference type="InterPro" id="IPR021309">
    <property type="entry name" value="YgaP-like_TM"/>
</dbReference>
<dbReference type="InterPro" id="IPR050229">
    <property type="entry name" value="GlpE_sulfurtransferase"/>
</dbReference>
<dbReference type="EMBL" id="BMMI01000001">
    <property type="protein sequence ID" value="GGL49162.1"/>
    <property type="molecule type" value="Genomic_DNA"/>
</dbReference>
<keyword evidence="3" id="KW-0808">Transferase</keyword>
<dbReference type="Gene3D" id="3.40.250.10">
    <property type="entry name" value="Rhodanese-like domain"/>
    <property type="match status" value="1"/>
</dbReference>
<dbReference type="AlphaFoldDB" id="A0A846LN56"/>
<dbReference type="Pfam" id="PF11127">
    <property type="entry name" value="YgaP-like_TM"/>
    <property type="match status" value="1"/>
</dbReference>
<dbReference type="EMBL" id="JAAMPA010000001">
    <property type="protein sequence ID" value="NIH66788.1"/>
    <property type="molecule type" value="Genomic_DNA"/>
</dbReference>
<evidence type="ECO:0000313" key="5">
    <source>
        <dbReference type="Proteomes" id="UP000648663"/>
    </source>
</evidence>
<proteinExistence type="predicted"/>
<reference evidence="2" key="4">
    <citation type="submission" date="2024-05" db="EMBL/GenBank/DDBJ databases">
        <authorList>
            <person name="Sun Q."/>
            <person name="Zhou Y."/>
        </authorList>
    </citation>
    <scope>NUCLEOTIDE SEQUENCE</scope>
    <source>
        <strain evidence="2">CGMCC 4.5581</strain>
    </source>
</reference>
<dbReference type="Proteomes" id="UP000648663">
    <property type="component" value="Unassembled WGS sequence"/>
</dbReference>
<gene>
    <name evidence="3" type="ORF">FB380_001234</name>
    <name evidence="2" type="ORF">GCM10011589_02050</name>
</gene>
<dbReference type="InterPro" id="IPR036873">
    <property type="entry name" value="Rhodanese-like_dom_sf"/>
</dbReference>
<dbReference type="PANTHER" id="PTHR43031:SF7">
    <property type="entry name" value="NITRIC OXIDE REDUCTASE FLRD-NAD(+) REDUCTASE"/>
    <property type="match status" value="1"/>
</dbReference>
<evidence type="ECO:0000259" key="1">
    <source>
        <dbReference type="PROSITE" id="PS50206"/>
    </source>
</evidence>
<dbReference type="InterPro" id="IPR001763">
    <property type="entry name" value="Rhodanese-like_dom"/>
</dbReference>
<dbReference type="SMART" id="SM00450">
    <property type="entry name" value="RHOD"/>
    <property type="match status" value="1"/>
</dbReference>
<dbReference type="CDD" id="cd00158">
    <property type="entry name" value="RHOD"/>
    <property type="match status" value="1"/>
</dbReference>
<dbReference type="Pfam" id="PF00581">
    <property type="entry name" value="Rhodanese"/>
    <property type="match status" value="1"/>
</dbReference>
<dbReference type="GO" id="GO:0016740">
    <property type="term" value="F:transferase activity"/>
    <property type="evidence" value="ECO:0007669"/>
    <property type="project" value="UniProtKB-KW"/>
</dbReference>
<evidence type="ECO:0000313" key="4">
    <source>
        <dbReference type="Proteomes" id="UP000552836"/>
    </source>
</evidence>
<evidence type="ECO:0000313" key="2">
    <source>
        <dbReference type="EMBL" id="GGL49162.1"/>
    </source>
</evidence>
<keyword evidence="5" id="KW-1185">Reference proteome</keyword>
<comment type="caution">
    <text evidence="3">The sequence shown here is derived from an EMBL/GenBank/DDBJ whole genome shotgun (WGS) entry which is preliminary data.</text>
</comment>